<proteinExistence type="predicted"/>
<dbReference type="RefSeq" id="WP_169397530.1">
    <property type="nucleotide sequence ID" value="NZ_BAAAJH010000020.1"/>
</dbReference>
<evidence type="ECO:0000313" key="4">
    <source>
        <dbReference type="Proteomes" id="UP001296706"/>
    </source>
</evidence>
<sequence length="242" mass="25426">MGLDKLDTIRKLLAKAERAATGAEAETYTAKAIELMARHGVDAALLAAARPGSDRIGPQRIEMQDPYSAGKARLLGWTAAALGCRWVLHGARGGKVAAVTVFGHTSDRQRAELLYTSLQLQATTQLVRVRSTRPGESVAAYRRSWLHGFAVEVHRRLSTAEERAATDAPATATGGPSVALVLADRREQVDRAYAAAFPRLATARRAVLSGSGFAAGAMAGERADLGHGGGLGSQQRSALGGC</sequence>
<dbReference type="Proteomes" id="UP001296706">
    <property type="component" value="Unassembled WGS sequence"/>
</dbReference>
<name>A0ABX1RHQ9_9PSEU</name>
<dbReference type="EMBL" id="JAAXKY010000069">
    <property type="protein sequence ID" value="NMH79464.1"/>
    <property type="molecule type" value="Genomic_DNA"/>
</dbReference>
<protein>
    <submittedName>
        <fullName evidence="3">DUF2786 domain-containing protein</fullName>
    </submittedName>
</protein>
<dbReference type="InterPro" id="IPR024498">
    <property type="entry name" value="DUF2786"/>
</dbReference>
<feature type="domain" description="DUF2786" evidence="1">
    <location>
        <begin position="6"/>
        <end position="42"/>
    </location>
</feature>
<comment type="caution">
    <text evidence="3">The sequence shown here is derived from an EMBL/GenBank/DDBJ whole genome shotgun (WGS) entry which is preliminary data.</text>
</comment>
<feature type="domain" description="DUF7168" evidence="2">
    <location>
        <begin position="72"/>
        <end position="168"/>
    </location>
</feature>
<reference evidence="3 4" key="1">
    <citation type="submission" date="2020-04" db="EMBL/GenBank/DDBJ databases">
        <authorList>
            <person name="Klaysubun C."/>
            <person name="Duangmal K."/>
            <person name="Lipun K."/>
        </authorList>
    </citation>
    <scope>NUCLEOTIDE SEQUENCE [LARGE SCALE GENOMIC DNA]</scope>
    <source>
        <strain evidence="3 4">JCM 11839</strain>
    </source>
</reference>
<dbReference type="Pfam" id="PF10979">
    <property type="entry name" value="DUF2786"/>
    <property type="match status" value="1"/>
</dbReference>
<keyword evidence="4" id="KW-1185">Reference proteome</keyword>
<evidence type="ECO:0000313" key="3">
    <source>
        <dbReference type="EMBL" id="NMH79464.1"/>
    </source>
</evidence>
<evidence type="ECO:0000259" key="2">
    <source>
        <dbReference type="Pfam" id="PF23771"/>
    </source>
</evidence>
<dbReference type="Pfam" id="PF23771">
    <property type="entry name" value="DUF7168"/>
    <property type="match status" value="1"/>
</dbReference>
<gene>
    <name evidence="3" type="ORF">HF577_20515</name>
</gene>
<organism evidence="3 4">
    <name type="scientific">Pseudonocardia xinjiangensis</name>
    <dbReference type="NCBI Taxonomy" id="75289"/>
    <lineage>
        <taxon>Bacteria</taxon>
        <taxon>Bacillati</taxon>
        <taxon>Actinomycetota</taxon>
        <taxon>Actinomycetes</taxon>
        <taxon>Pseudonocardiales</taxon>
        <taxon>Pseudonocardiaceae</taxon>
        <taxon>Pseudonocardia</taxon>
    </lineage>
</organism>
<dbReference type="InterPro" id="IPR055592">
    <property type="entry name" value="DUF7168"/>
</dbReference>
<evidence type="ECO:0000259" key="1">
    <source>
        <dbReference type="Pfam" id="PF10979"/>
    </source>
</evidence>
<accession>A0ABX1RHQ9</accession>